<dbReference type="PANTHER" id="PTHR46696">
    <property type="entry name" value="P450, PUTATIVE (EUROFUNG)-RELATED"/>
    <property type="match status" value="1"/>
</dbReference>
<dbReference type="RefSeq" id="WP_135444699.1">
    <property type="nucleotide sequence ID" value="NZ_SRLE01000009.1"/>
</dbReference>
<dbReference type="EMBL" id="SRLE01000009">
    <property type="protein sequence ID" value="TGD72513.1"/>
    <property type="molecule type" value="Genomic_DNA"/>
</dbReference>
<dbReference type="PANTHER" id="PTHR46696:SF1">
    <property type="entry name" value="CYTOCHROME P450 YJIB-RELATED"/>
    <property type="match status" value="1"/>
</dbReference>
<dbReference type="InterPro" id="IPR017972">
    <property type="entry name" value="Cyt_P450_CS"/>
</dbReference>
<dbReference type="GO" id="GO:0016705">
    <property type="term" value="F:oxidoreductase activity, acting on paired donors, with incorporation or reduction of molecular oxygen"/>
    <property type="evidence" value="ECO:0007669"/>
    <property type="project" value="InterPro"/>
</dbReference>
<evidence type="ECO:0000313" key="5">
    <source>
        <dbReference type="EMBL" id="TGD72513.1"/>
    </source>
</evidence>
<gene>
    <name evidence="5" type="ORF">E4634_13350</name>
</gene>
<name>A0A4Z0LYQ6_9GAMM</name>
<keyword evidence="3" id="KW-0349">Heme</keyword>
<dbReference type="PRINTS" id="PR00359">
    <property type="entry name" value="BP450"/>
</dbReference>
<dbReference type="AlphaFoldDB" id="A0A4Z0LYQ6"/>
<dbReference type="PROSITE" id="PS00086">
    <property type="entry name" value="CYTOCHROME_P450"/>
    <property type="match status" value="1"/>
</dbReference>
<protein>
    <submittedName>
        <fullName evidence="5">Cytochrome P450</fullName>
    </submittedName>
</protein>
<evidence type="ECO:0000256" key="2">
    <source>
        <dbReference type="ARBA" id="ARBA00010617"/>
    </source>
</evidence>
<feature type="region of interest" description="Disordered" evidence="4">
    <location>
        <begin position="76"/>
        <end position="98"/>
    </location>
</feature>
<dbReference type="InterPro" id="IPR001128">
    <property type="entry name" value="Cyt_P450"/>
</dbReference>
<dbReference type="InterPro" id="IPR002397">
    <property type="entry name" value="Cyt_P450_B"/>
</dbReference>
<dbReference type="OrthoDB" id="9764248at2"/>
<accession>A0A4Z0LYQ6</accession>
<evidence type="ECO:0000256" key="1">
    <source>
        <dbReference type="ARBA" id="ARBA00001971"/>
    </source>
</evidence>
<dbReference type="GO" id="GO:0004497">
    <property type="term" value="F:monooxygenase activity"/>
    <property type="evidence" value="ECO:0007669"/>
    <property type="project" value="UniProtKB-KW"/>
</dbReference>
<keyword evidence="3" id="KW-0560">Oxidoreductase</keyword>
<dbReference type="Proteomes" id="UP000298050">
    <property type="component" value="Unassembled WGS sequence"/>
</dbReference>
<comment type="similarity">
    <text evidence="2 3">Belongs to the cytochrome P450 family.</text>
</comment>
<evidence type="ECO:0000256" key="4">
    <source>
        <dbReference type="SAM" id="MobiDB-lite"/>
    </source>
</evidence>
<proteinExistence type="inferred from homology"/>
<sequence length="414" mass="46255">MTAPASSEFSFDPFSAEVVADPDRWYRQLRDEHPVYYNADYDTFFFSRFQDVWDVLRIGKNALLATETNLPTADRLREHRNTGAPPLASTNPMAPGPQLASPEYEQMHQLHIGPLRPRSVAALEQFVRDMARKQLDELLPRGEFNLTTDYVAIIPARVICHLFGLPLEVADQVIANLNAIGRYKTGRSGVDLTSFFSELQKYILPAIEARRAAGADGSNGMIDGLINYRQPPESRAFSDAEIADQLVCAMVGGMESVPKVTGGGILELWKHPEQLAAVREDLGANLAIASQEMIRFCAPAQYTFRTAHQPVVVAGQAVRPGQRVAAMLYSAARDEREFENPDSFVWNRPIPRVISFGMGQHHCIGKYLAQMEVRVLAQEFLSRVRDFEFDLADAGGNAGYFQRGWISLPVRILR</sequence>
<dbReference type="InterPro" id="IPR036396">
    <property type="entry name" value="Cyt_P450_sf"/>
</dbReference>
<comment type="cofactor">
    <cofactor evidence="1">
        <name>heme</name>
        <dbReference type="ChEBI" id="CHEBI:30413"/>
    </cofactor>
</comment>
<dbReference type="GO" id="GO:0020037">
    <property type="term" value="F:heme binding"/>
    <property type="evidence" value="ECO:0007669"/>
    <property type="project" value="InterPro"/>
</dbReference>
<evidence type="ECO:0000313" key="6">
    <source>
        <dbReference type="Proteomes" id="UP000298050"/>
    </source>
</evidence>
<evidence type="ECO:0000256" key="3">
    <source>
        <dbReference type="RuleBase" id="RU000461"/>
    </source>
</evidence>
<reference evidence="5 6" key="1">
    <citation type="submission" date="2019-04" db="EMBL/GenBank/DDBJ databases">
        <title>Taxonomy of novel Haliea sp. from mangrove soil of West Coast of India.</title>
        <authorList>
            <person name="Verma A."/>
            <person name="Kumar P."/>
            <person name="Krishnamurthi S."/>
        </authorList>
    </citation>
    <scope>NUCLEOTIDE SEQUENCE [LARGE SCALE GENOMIC DNA]</scope>
    <source>
        <strain evidence="5 6">SAOS-164</strain>
    </source>
</reference>
<comment type="caution">
    <text evidence="5">The sequence shown here is derived from an EMBL/GenBank/DDBJ whole genome shotgun (WGS) entry which is preliminary data.</text>
</comment>
<keyword evidence="3" id="KW-0479">Metal-binding</keyword>
<dbReference type="Pfam" id="PF00067">
    <property type="entry name" value="p450"/>
    <property type="match status" value="1"/>
</dbReference>
<keyword evidence="3" id="KW-0408">Iron</keyword>
<dbReference type="Gene3D" id="1.10.630.10">
    <property type="entry name" value="Cytochrome P450"/>
    <property type="match status" value="1"/>
</dbReference>
<keyword evidence="3" id="KW-0503">Monooxygenase</keyword>
<dbReference type="GO" id="GO:0005506">
    <property type="term" value="F:iron ion binding"/>
    <property type="evidence" value="ECO:0007669"/>
    <property type="project" value="InterPro"/>
</dbReference>
<keyword evidence="6" id="KW-1185">Reference proteome</keyword>
<organism evidence="5 6">
    <name type="scientific">Mangrovimicrobium sediminis</name>
    <dbReference type="NCBI Taxonomy" id="2562682"/>
    <lineage>
        <taxon>Bacteria</taxon>
        <taxon>Pseudomonadati</taxon>
        <taxon>Pseudomonadota</taxon>
        <taxon>Gammaproteobacteria</taxon>
        <taxon>Cellvibrionales</taxon>
        <taxon>Halieaceae</taxon>
        <taxon>Mangrovimicrobium</taxon>
    </lineage>
</organism>
<dbReference type="SUPFAM" id="SSF48264">
    <property type="entry name" value="Cytochrome P450"/>
    <property type="match status" value="1"/>
</dbReference>